<organism evidence="4 5">
    <name type="scientific">Canna indica</name>
    <name type="common">Indian-shot</name>
    <dbReference type="NCBI Taxonomy" id="4628"/>
    <lineage>
        <taxon>Eukaryota</taxon>
        <taxon>Viridiplantae</taxon>
        <taxon>Streptophyta</taxon>
        <taxon>Embryophyta</taxon>
        <taxon>Tracheophyta</taxon>
        <taxon>Spermatophyta</taxon>
        <taxon>Magnoliopsida</taxon>
        <taxon>Liliopsida</taxon>
        <taxon>Zingiberales</taxon>
        <taxon>Cannaceae</taxon>
        <taxon>Canna</taxon>
    </lineage>
</organism>
<keyword evidence="1 2" id="KW-0677">Repeat</keyword>
<dbReference type="AlphaFoldDB" id="A0AAQ3Q647"/>
<evidence type="ECO:0000313" key="4">
    <source>
        <dbReference type="EMBL" id="WOK97314.1"/>
    </source>
</evidence>
<dbReference type="GO" id="GO:0009570">
    <property type="term" value="C:chloroplast stroma"/>
    <property type="evidence" value="ECO:0007669"/>
    <property type="project" value="TreeGrafter"/>
</dbReference>
<dbReference type="EMBL" id="CP136891">
    <property type="protein sequence ID" value="WOK97314.1"/>
    <property type="molecule type" value="Genomic_DNA"/>
</dbReference>
<dbReference type="PANTHER" id="PTHR31096">
    <property type="entry name" value="ACT DOMAIN-CONTAINING PROTEIN ACR4-RELATED"/>
    <property type="match status" value="1"/>
</dbReference>
<proteinExistence type="predicted"/>
<reference evidence="4 5" key="1">
    <citation type="submission" date="2023-10" db="EMBL/GenBank/DDBJ databases">
        <title>Chromosome-scale genome assembly provides insights into flower coloration mechanisms of Canna indica.</title>
        <authorList>
            <person name="Li C."/>
        </authorList>
    </citation>
    <scope>NUCLEOTIDE SEQUENCE [LARGE SCALE GENOMIC DNA]</scope>
    <source>
        <tissue evidence="4">Flower</tissue>
    </source>
</reference>
<comment type="function">
    <text evidence="2">Binds amino acids.</text>
</comment>
<name>A0AAQ3Q647_9LILI</name>
<feature type="region of interest" description="Disordered" evidence="3">
    <location>
        <begin position="31"/>
        <end position="86"/>
    </location>
</feature>
<dbReference type="InterPro" id="IPR045865">
    <property type="entry name" value="ACT-like_dom_sf"/>
</dbReference>
<evidence type="ECO:0000256" key="1">
    <source>
        <dbReference type="ARBA" id="ARBA00022737"/>
    </source>
</evidence>
<gene>
    <name evidence="4" type="ORF">Cni_G06022</name>
</gene>
<dbReference type="SUPFAM" id="SSF55021">
    <property type="entry name" value="ACT-like"/>
    <property type="match status" value="1"/>
</dbReference>
<accession>A0AAQ3Q647</accession>
<evidence type="ECO:0000256" key="2">
    <source>
        <dbReference type="RuleBase" id="RU369043"/>
    </source>
</evidence>
<keyword evidence="5" id="KW-1185">Reference proteome</keyword>
<feature type="compositionally biased region" description="Polar residues" evidence="3">
    <location>
        <begin position="73"/>
        <end position="83"/>
    </location>
</feature>
<dbReference type="GO" id="GO:0009535">
    <property type="term" value="C:chloroplast thylakoid membrane"/>
    <property type="evidence" value="ECO:0007669"/>
    <property type="project" value="TreeGrafter"/>
</dbReference>
<evidence type="ECO:0000256" key="3">
    <source>
        <dbReference type="SAM" id="MobiDB-lite"/>
    </source>
</evidence>
<feature type="compositionally biased region" description="Basic and acidic residues" evidence="3">
    <location>
        <begin position="31"/>
        <end position="49"/>
    </location>
</feature>
<dbReference type="PANTHER" id="PTHR31096:SF60">
    <property type="entry name" value="ACT DOMAIN-CONTAINING PROTEIN ACR12"/>
    <property type="match status" value="1"/>
</dbReference>
<dbReference type="InterPro" id="IPR040217">
    <property type="entry name" value="ACR1-12"/>
</dbReference>
<sequence>MALAGYHFLSSRSFPFSAPALRRRSRVLAHHESLRPQSHRPEITKEDASLHGSVTSDAGPFLRELHGSEDDFPSNNSSVTFGSASEEDDLLPTPILLIDQDSDPDATIVWLSFGDRLGALLDTTQSLRNLGLDVTKGTVTTEDSIVKTNFLITLQGRKVDNPDMLEKIRLTIINNLLEYHPESSQRLAMGEVFGIIPPKKLDVDVNTLVLLQDDGPNKSLLYIETIDRPGLLLEIIKIVTDISIDVKSAEINTEGLVAKDKFHVGYKGAALPISLSQVKLNTILPLTCMFVNSCEVLDYHK</sequence>
<protein>
    <recommendedName>
        <fullName evidence="2">ACT domain-containing protein ACR</fullName>
    </recommendedName>
    <alternativeName>
        <fullName evidence="2">Protein ACT DOMAIN REPEATS</fullName>
    </alternativeName>
</protein>
<dbReference type="Proteomes" id="UP001327560">
    <property type="component" value="Chromosome 2"/>
</dbReference>
<dbReference type="GO" id="GO:0016597">
    <property type="term" value="F:amino acid binding"/>
    <property type="evidence" value="ECO:0007669"/>
    <property type="project" value="UniProtKB-UniRule"/>
</dbReference>
<evidence type="ECO:0000313" key="5">
    <source>
        <dbReference type="Proteomes" id="UP001327560"/>
    </source>
</evidence>